<dbReference type="EC" id="2.3.1.-" evidence="5"/>
<reference evidence="5 6" key="1">
    <citation type="submission" date="2022-12" db="EMBL/GenBank/DDBJ databases">
        <title>Sphingomonas abieness sp. nov., an endophytic bacterium isolated from Abies koreana.</title>
        <authorList>
            <person name="Jiang L."/>
            <person name="Lee J."/>
        </authorList>
    </citation>
    <scope>NUCLEOTIDE SEQUENCE [LARGE SCALE GENOMIC DNA]</scope>
    <source>
        <strain evidence="6">PAMB 00755</strain>
    </source>
</reference>
<feature type="domain" description="N-acetyltransferase" evidence="4">
    <location>
        <begin position="164"/>
        <end position="300"/>
    </location>
</feature>
<dbReference type="EMBL" id="CP115174">
    <property type="protein sequence ID" value="WBO23875.1"/>
    <property type="molecule type" value="Genomic_DNA"/>
</dbReference>
<evidence type="ECO:0000256" key="1">
    <source>
        <dbReference type="ARBA" id="ARBA00022679"/>
    </source>
</evidence>
<evidence type="ECO:0000256" key="3">
    <source>
        <dbReference type="SAM" id="MobiDB-lite"/>
    </source>
</evidence>
<dbReference type="Proteomes" id="UP001210865">
    <property type="component" value="Chromosome"/>
</dbReference>
<accession>A0ABY7NQR1</accession>
<dbReference type="InterPro" id="IPR000182">
    <property type="entry name" value="GNAT_dom"/>
</dbReference>
<evidence type="ECO:0000256" key="2">
    <source>
        <dbReference type="ARBA" id="ARBA00023315"/>
    </source>
</evidence>
<evidence type="ECO:0000313" key="5">
    <source>
        <dbReference type="EMBL" id="WBO23875.1"/>
    </source>
</evidence>
<keyword evidence="2 5" id="KW-0012">Acyltransferase</keyword>
<keyword evidence="1 5" id="KW-0808">Transferase</keyword>
<dbReference type="InterPro" id="IPR050832">
    <property type="entry name" value="Bact_Acetyltransf"/>
</dbReference>
<evidence type="ECO:0000259" key="4">
    <source>
        <dbReference type="PROSITE" id="PS51186"/>
    </source>
</evidence>
<feature type="compositionally biased region" description="Polar residues" evidence="3">
    <location>
        <begin position="72"/>
        <end position="81"/>
    </location>
</feature>
<dbReference type="GO" id="GO:0016746">
    <property type="term" value="F:acyltransferase activity"/>
    <property type="evidence" value="ECO:0007669"/>
    <property type="project" value="UniProtKB-KW"/>
</dbReference>
<dbReference type="InterPro" id="IPR016181">
    <property type="entry name" value="Acyl_CoA_acyltransferase"/>
</dbReference>
<dbReference type="Pfam" id="PF13508">
    <property type="entry name" value="Acetyltransf_7"/>
    <property type="match status" value="1"/>
</dbReference>
<proteinExistence type="predicted"/>
<feature type="compositionally biased region" description="Polar residues" evidence="3">
    <location>
        <begin position="114"/>
        <end position="123"/>
    </location>
</feature>
<dbReference type="CDD" id="cd04301">
    <property type="entry name" value="NAT_SF"/>
    <property type="match status" value="1"/>
</dbReference>
<dbReference type="SUPFAM" id="SSF55729">
    <property type="entry name" value="Acyl-CoA N-acyltransferases (Nat)"/>
    <property type="match status" value="1"/>
</dbReference>
<sequence>MALTDEDLREAASHRGLKLIKSRRRKPGVGDFGLFGLADASGKSLFGVGDDGLTATADQIAEFLRKGEASTWAASAKSTPARSKPGPSRDATPEDEDAASAIRPRRRTSSRASTGQETPQRTASADVEPAAPARTKRPFSEKHPTRERTAEPKREPKAESEPELVIRVARPADADALRNLLEPAGFDGSAPDMERAITAAAARKEPIWIADRGGVVGCLAWHIVPTIRGDGMARITLITVDEGNRRRGIGRALYEMAMSEFRKRKVQVVEAMSDIKVRNANGFYRALGLKQASYRFAIDI</sequence>
<evidence type="ECO:0000313" key="6">
    <source>
        <dbReference type="Proteomes" id="UP001210865"/>
    </source>
</evidence>
<feature type="region of interest" description="Disordered" evidence="3">
    <location>
        <begin position="67"/>
        <end position="164"/>
    </location>
</feature>
<dbReference type="PROSITE" id="PS51186">
    <property type="entry name" value="GNAT"/>
    <property type="match status" value="1"/>
</dbReference>
<gene>
    <name evidence="5" type="ORF">PBT88_07125</name>
</gene>
<keyword evidence="6" id="KW-1185">Reference proteome</keyword>
<dbReference type="PANTHER" id="PTHR43877">
    <property type="entry name" value="AMINOALKYLPHOSPHONATE N-ACETYLTRANSFERASE-RELATED-RELATED"/>
    <property type="match status" value="1"/>
</dbReference>
<dbReference type="Gene3D" id="3.40.630.30">
    <property type="match status" value="1"/>
</dbReference>
<protein>
    <submittedName>
        <fullName evidence="5">GNAT family N-acetyltransferase</fullName>
        <ecNumber evidence="5">2.3.1.-</ecNumber>
    </submittedName>
</protein>
<dbReference type="RefSeq" id="WP_270078505.1">
    <property type="nucleotide sequence ID" value="NZ_CP115174.1"/>
</dbReference>
<feature type="compositionally biased region" description="Basic and acidic residues" evidence="3">
    <location>
        <begin position="138"/>
        <end position="160"/>
    </location>
</feature>
<organism evidence="5 6">
    <name type="scientific">Sphingomonas abietis</name>
    <dbReference type="NCBI Taxonomy" id="3012344"/>
    <lineage>
        <taxon>Bacteria</taxon>
        <taxon>Pseudomonadati</taxon>
        <taxon>Pseudomonadota</taxon>
        <taxon>Alphaproteobacteria</taxon>
        <taxon>Sphingomonadales</taxon>
        <taxon>Sphingomonadaceae</taxon>
        <taxon>Sphingomonas</taxon>
    </lineage>
</organism>
<name>A0ABY7NQR1_9SPHN</name>